<keyword evidence="3" id="KW-0853">WD repeat</keyword>
<gene>
    <name evidence="8" type="ORF">MN116_000105</name>
</gene>
<dbReference type="Gene3D" id="2.130.10.10">
    <property type="entry name" value="YVTN repeat-like/Quinoprotein amine dehydrogenase"/>
    <property type="match status" value="1"/>
</dbReference>
<evidence type="ECO:0000256" key="1">
    <source>
        <dbReference type="ARBA" id="ARBA00004604"/>
    </source>
</evidence>
<dbReference type="SMART" id="SM00320">
    <property type="entry name" value="WD40"/>
    <property type="match status" value="4"/>
</dbReference>
<dbReference type="EMBL" id="JALJAT010000005">
    <property type="protein sequence ID" value="KAK4468969.1"/>
    <property type="molecule type" value="Genomic_DNA"/>
</dbReference>
<reference evidence="8" key="1">
    <citation type="submission" date="2022-04" db="EMBL/GenBank/DDBJ databases">
        <authorList>
            <person name="Xu L."/>
            <person name="Lv Z."/>
        </authorList>
    </citation>
    <scope>NUCLEOTIDE SEQUENCE</scope>
    <source>
        <strain evidence="8">LV_2022a</strain>
    </source>
</reference>
<dbReference type="PANTHER" id="PTHR18359">
    <property type="entry name" value="WD-REPEAT PROTEIN-RELATED"/>
    <property type="match status" value="1"/>
</dbReference>
<reference evidence="8" key="2">
    <citation type="journal article" date="2023" name="Infect Dis Poverty">
        <title>Chromosome-scale genome of the human blood fluke Schistosoma mekongi and its implications for public health.</title>
        <authorList>
            <person name="Zhou M."/>
            <person name="Xu L."/>
            <person name="Xu D."/>
            <person name="Chen W."/>
            <person name="Khan J."/>
            <person name="Hu Y."/>
            <person name="Huang H."/>
            <person name="Wei H."/>
            <person name="Zhang Y."/>
            <person name="Chusongsang P."/>
            <person name="Tanasarnprasert K."/>
            <person name="Hu X."/>
            <person name="Limpanont Y."/>
            <person name="Lv Z."/>
        </authorList>
    </citation>
    <scope>NUCLEOTIDE SEQUENCE</scope>
    <source>
        <strain evidence="8">LV_2022a</strain>
    </source>
</reference>
<dbReference type="Proteomes" id="UP001292079">
    <property type="component" value="Unassembled WGS sequence"/>
</dbReference>
<evidence type="ECO:0008006" key="10">
    <source>
        <dbReference type="Google" id="ProtNLM"/>
    </source>
</evidence>
<evidence type="ECO:0000256" key="2">
    <source>
        <dbReference type="ARBA" id="ARBA00022552"/>
    </source>
</evidence>
<evidence type="ECO:0000313" key="9">
    <source>
        <dbReference type="Proteomes" id="UP001292079"/>
    </source>
</evidence>
<name>A0AAE2D2Q7_SCHME</name>
<comment type="subcellular location">
    <subcellularLocation>
        <location evidence="1">Nucleus</location>
        <location evidence="1">Nucleolus</location>
    </subcellularLocation>
</comment>
<dbReference type="InterPro" id="IPR015943">
    <property type="entry name" value="WD40/YVTN_repeat-like_dom_sf"/>
</dbReference>
<dbReference type="GO" id="GO:0006364">
    <property type="term" value="P:rRNA processing"/>
    <property type="evidence" value="ECO:0007669"/>
    <property type="project" value="UniProtKB-KW"/>
</dbReference>
<feature type="region of interest" description="Disordered" evidence="7">
    <location>
        <begin position="24"/>
        <end position="64"/>
    </location>
</feature>
<evidence type="ECO:0000256" key="5">
    <source>
        <dbReference type="ARBA" id="ARBA00023242"/>
    </source>
</evidence>
<organism evidence="8 9">
    <name type="scientific">Schistosoma mekongi</name>
    <name type="common">Parasitic worm</name>
    <dbReference type="NCBI Taxonomy" id="38744"/>
    <lineage>
        <taxon>Eukaryota</taxon>
        <taxon>Metazoa</taxon>
        <taxon>Spiralia</taxon>
        <taxon>Lophotrochozoa</taxon>
        <taxon>Platyhelminthes</taxon>
        <taxon>Trematoda</taxon>
        <taxon>Digenea</taxon>
        <taxon>Strigeidida</taxon>
        <taxon>Schistosomatoidea</taxon>
        <taxon>Schistosomatidae</taxon>
        <taxon>Schistosoma</taxon>
    </lineage>
</organism>
<protein>
    <recommendedName>
        <fullName evidence="10">U3 small nucleolar RNA-associated protein 18</fullName>
    </recommendedName>
</protein>
<dbReference type="GO" id="GO:0034388">
    <property type="term" value="C:Pwp2p-containing subcomplex of 90S preribosome"/>
    <property type="evidence" value="ECO:0007669"/>
    <property type="project" value="TreeGrafter"/>
</dbReference>
<keyword evidence="5" id="KW-0539">Nucleus</keyword>
<comment type="similarity">
    <text evidence="6">Belongs to the WD repeat UTP18 family.</text>
</comment>
<evidence type="ECO:0000313" key="8">
    <source>
        <dbReference type="EMBL" id="KAK4468969.1"/>
    </source>
</evidence>
<keyword evidence="4" id="KW-0677">Repeat</keyword>
<evidence type="ECO:0000256" key="7">
    <source>
        <dbReference type="SAM" id="MobiDB-lite"/>
    </source>
</evidence>
<evidence type="ECO:0000256" key="3">
    <source>
        <dbReference type="ARBA" id="ARBA00022574"/>
    </source>
</evidence>
<accession>A0AAE2D2Q7</accession>
<dbReference type="AlphaFoldDB" id="A0AAE2D2Q7"/>
<dbReference type="GO" id="GO:0032040">
    <property type="term" value="C:small-subunit processome"/>
    <property type="evidence" value="ECO:0007669"/>
    <property type="project" value="TreeGrafter"/>
</dbReference>
<dbReference type="InterPro" id="IPR045161">
    <property type="entry name" value="Utp18"/>
</dbReference>
<dbReference type="InterPro" id="IPR001680">
    <property type="entry name" value="WD40_rpt"/>
</dbReference>
<evidence type="ECO:0000256" key="6">
    <source>
        <dbReference type="ARBA" id="ARBA00025767"/>
    </source>
</evidence>
<dbReference type="InterPro" id="IPR036322">
    <property type="entry name" value="WD40_repeat_dom_sf"/>
</dbReference>
<dbReference type="SUPFAM" id="SSF50978">
    <property type="entry name" value="WD40 repeat-like"/>
    <property type="match status" value="1"/>
</dbReference>
<feature type="compositionally biased region" description="Basic residues" evidence="7">
    <location>
        <begin position="24"/>
        <end position="43"/>
    </location>
</feature>
<keyword evidence="2" id="KW-0698">rRNA processing</keyword>
<dbReference type="PANTHER" id="PTHR18359:SF0">
    <property type="entry name" value="U3 SMALL NUCLEOLAR RNA-ASSOCIATED PROTEIN 18 HOMOLOG"/>
    <property type="match status" value="1"/>
</dbReference>
<sequence>MLKFSIANPTDDFEIVTKVRKSSQRKRLKSKVGKAHSSKKKCREKSNAEDQVLQPAWDDDDDDIPSEVLVRPPRALDIFAVIDKRKGSDVIGSDDENCISFRKSAAFDDKSSCTLPYGKQIGVKRLSDANRERRSMASIVSTEFNTHYCMLLTASVDSTMAFFKVDGLENELLRDRVYEDFSLSSAKFTTHGDKVTFTGNIGSFRIYDLETGSESRARRFIGSPTDEKITKCSISSAHPNLVALGTNGSAVYLADLRSLEKISVMRASGLINSICFTQDGTFLNTYGAEGSIYVFDLRTNKPRIVHRWFDQASTNGLSISSSSNSQWIACGADSGYVNVYKWSSTMTTDNPIPDKAIGNLLTSVDSLCFHPSNEILCFASSQRPDAIRLYNLNEGVVFENFPVRVGILKKPTSIGFSPGGRFLCVGQCDGRAALYALSHYKDY</sequence>
<comment type="caution">
    <text evidence="8">The sequence shown here is derived from an EMBL/GenBank/DDBJ whole genome shotgun (WGS) entry which is preliminary data.</text>
</comment>
<keyword evidence="9" id="KW-1185">Reference proteome</keyword>
<proteinExistence type="inferred from homology"/>
<evidence type="ECO:0000256" key="4">
    <source>
        <dbReference type="ARBA" id="ARBA00022737"/>
    </source>
</evidence>